<feature type="domain" description="Protein kinase" evidence="12">
    <location>
        <begin position="135"/>
        <end position="427"/>
    </location>
</feature>
<evidence type="ECO:0000256" key="6">
    <source>
        <dbReference type="ARBA" id="ARBA00022777"/>
    </source>
</evidence>
<dbReference type="GO" id="GO:0005524">
    <property type="term" value="F:ATP binding"/>
    <property type="evidence" value="ECO:0007669"/>
    <property type="project" value="UniProtKB-UniRule"/>
</dbReference>
<keyword evidence="14" id="KW-1185">Reference proteome</keyword>
<dbReference type="GO" id="GO:0004712">
    <property type="term" value="F:protein serine/threonine/tyrosine kinase activity"/>
    <property type="evidence" value="ECO:0007669"/>
    <property type="project" value="UniProtKB-EC"/>
</dbReference>
<dbReference type="Proteomes" id="UP000179807">
    <property type="component" value="Unassembled WGS sequence"/>
</dbReference>
<dbReference type="GeneID" id="94840135"/>
<dbReference type="GO" id="GO:0005737">
    <property type="term" value="C:cytoplasm"/>
    <property type="evidence" value="ECO:0007669"/>
    <property type="project" value="TreeGrafter"/>
</dbReference>
<gene>
    <name evidence="13" type="primary">DYRK3</name>
    <name evidence="13" type="ORF">TRFO_27263</name>
</gene>
<dbReference type="EC" id="2.7.12.1" evidence="2"/>
<dbReference type="InterPro" id="IPR011009">
    <property type="entry name" value="Kinase-like_dom_sf"/>
</dbReference>
<dbReference type="Gene3D" id="3.30.200.20">
    <property type="entry name" value="Phosphorylase Kinase, domain 1"/>
    <property type="match status" value="1"/>
</dbReference>
<keyword evidence="7 11" id="KW-0067">ATP-binding</keyword>
<evidence type="ECO:0000256" key="4">
    <source>
        <dbReference type="ARBA" id="ARBA00022679"/>
    </source>
</evidence>
<comment type="caution">
    <text evidence="13">The sequence shown here is derived from an EMBL/GenBank/DDBJ whole genome shotgun (WGS) entry which is preliminary data.</text>
</comment>
<evidence type="ECO:0000256" key="5">
    <source>
        <dbReference type="ARBA" id="ARBA00022741"/>
    </source>
</evidence>
<dbReference type="OrthoDB" id="9332038at2759"/>
<sequence>MESELKHHFHSKTFAKSFTTDFKMLSDLPTSARTNPISLPALDVPVAIKLPQTPRMCTCRRNVHSKRSPIIDDGPLTPSEAIKNYSSFLMPYETKEIQKFHSIYFVGYPDAKLSSGYDSKFQYKINPRDHIAYRYEVIKILGGGSFGQVVEAFDHKKKRKVAIKILINVEDVKDVSKNEADILAALNKNHCSNVIKGIDYFIFRSHACITFELLGPNLYQYWARHSFRAMKPNLVKDYAIQIFKALKDCSKLGIIHCDIKPENICQRLDDPSKIKIVDFGSACFDKKRIYTYIQSRYYRSPEVILGMSYGCGIDVWSVGVMIVEFLSGRTLFPGRNELDMLNLIAEVLGPPPKYLIKTSKKKYNFFHEDGTLKASFSSKPERAKKRTLEQILGDAANPILLDFLKKCLTWDPLARITAAQALKHPWLNFDPKDNRTVSQSIIVRSKDTESLPSLSKYSQIAD</sequence>
<proteinExistence type="inferred from homology"/>
<keyword evidence="5 11" id="KW-0547">Nucleotide-binding</keyword>
<evidence type="ECO:0000256" key="11">
    <source>
        <dbReference type="PROSITE-ProRule" id="PRU10141"/>
    </source>
</evidence>
<dbReference type="AlphaFoldDB" id="A0A1J4K1L6"/>
<evidence type="ECO:0000256" key="9">
    <source>
        <dbReference type="ARBA" id="ARBA00049308"/>
    </source>
</evidence>
<dbReference type="GO" id="GO:0004674">
    <property type="term" value="F:protein serine/threonine kinase activity"/>
    <property type="evidence" value="ECO:0007669"/>
    <property type="project" value="UniProtKB-KW"/>
</dbReference>
<organism evidence="13 14">
    <name type="scientific">Tritrichomonas foetus</name>
    <dbReference type="NCBI Taxonomy" id="1144522"/>
    <lineage>
        <taxon>Eukaryota</taxon>
        <taxon>Metamonada</taxon>
        <taxon>Parabasalia</taxon>
        <taxon>Tritrichomonadida</taxon>
        <taxon>Tritrichomonadidae</taxon>
        <taxon>Tritrichomonas</taxon>
    </lineage>
</organism>
<accession>A0A1J4K1L6</accession>
<keyword evidence="4" id="KW-0808">Transferase</keyword>
<dbReference type="EMBL" id="MLAK01000769">
    <property type="protein sequence ID" value="OHT05131.1"/>
    <property type="molecule type" value="Genomic_DNA"/>
</dbReference>
<dbReference type="PANTHER" id="PTHR24058:SF22">
    <property type="entry name" value="DUAL SPECIFICITY TYROSINE-PHOSPHORYLATION-REGULATED KINASE 4"/>
    <property type="match status" value="1"/>
</dbReference>
<dbReference type="SMART" id="SM00220">
    <property type="entry name" value="S_TKc"/>
    <property type="match status" value="1"/>
</dbReference>
<dbReference type="Pfam" id="PF00069">
    <property type="entry name" value="Pkinase"/>
    <property type="match status" value="1"/>
</dbReference>
<evidence type="ECO:0000256" key="8">
    <source>
        <dbReference type="ARBA" id="ARBA00049003"/>
    </source>
</evidence>
<dbReference type="RefSeq" id="XP_068358267.1">
    <property type="nucleotide sequence ID" value="XM_068505431.1"/>
</dbReference>
<dbReference type="VEuPathDB" id="TrichDB:TRFO_27263"/>
<evidence type="ECO:0000313" key="14">
    <source>
        <dbReference type="Proteomes" id="UP000179807"/>
    </source>
</evidence>
<dbReference type="PANTHER" id="PTHR24058">
    <property type="entry name" value="DUAL SPECIFICITY PROTEIN KINASE"/>
    <property type="match status" value="1"/>
</dbReference>
<dbReference type="PROSITE" id="PS50011">
    <property type="entry name" value="PROTEIN_KINASE_DOM"/>
    <property type="match status" value="1"/>
</dbReference>
<protein>
    <recommendedName>
        <fullName evidence="2">dual-specificity kinase</fullName>
        <ecNumber evidence="2">2.7.12.1</ecNumber>
    </recommendedName>
</protein>
<evidence type="ECO:0000256" key="1">
    <source>
        <dbReference type="ARBA" id="ARBA00008867"/>
    </source>
</evidence>
<dbReference type="PROSITE" id="PS00107">
    <property type="entry name" value="PROTEIN_KINASE_ATP"/>
    <property type="match status" value="1"/>
</dbReference>
<dbReference type="InterPro" id="IPR000719">
    <property type="entry name" value="Prot_kinase_dom"/>
</dbReference>
<keyword evidence="6 13" id="KW-0418">Kinase</keyword>
<evidence type="ECO:0000256" key="3">
    <source>
        <dbReference type="ARBA" id="ARBA00022527"/>
    </source>
</evidence>
<evidence type="ECO:0000256" key="7">
    <source>
        <dbReference type="ARBA" id="ARBA00022840"/>
    </source>
</evidence>
<evidence type="ECO:0000256" key="2">
    <source>
        <dbReference type="ARBA" id="ARBA00013203"/>
    </source>
</evidence>
<dbReference type="GO" id="GO:0005856">
    <property type="term" value="C:cytoskeleton"/>
    <property type="evidence" value="ECO:0007669"/>
    <property type="project" value="TreeGrafter"/>
</dbReference>
<dbReference type="SUPFAM" id="SSF56112">
    <property type="entry name" value="Protein kinase-like (PK-like)"/>
    <property type="match status" value="1"/>
</dbReference>
<dbReference type="InterPro" id="IPR042521">
    <property type="entry name" value="DYRK"/>
</dbReference>
<feature type="binding site" evidence="11">
    <location>
        <position position="164"/>
    </location>
    <ligand>
        <name>ATP</name>
        <dbReference type="ChEBI" id="CHEBI:30616"/>
    </ligand>
</feature>
<evidence type="ECO:0000256" key="10">
    <source>
        <dbReference type="ARBA" id="ARBA00051680"/>
    </source>
</evidence>
<dbReference type="Gene3D" id="3.30.10.30">
    <property type="entry name" value="DYRK"/>
    <property type="match status" value="1"/>
</dbReference>
<keyword evidence="3" id="KW-0723">Serine/threonine-protein kinase</keyword>
<dbReference type="InterPro" id="IPR050494">
    <property type="entry name" value="Ser_Thr_dual-spec_kinase"/>
</dbReference>
<evidence type="ECO:0000259" key="12">
    <source>
        <dbReference type="PROSITE" id="PS50011"/>
    </source>
</evidence>
<name>A0A1J4K1L6_9EUKA</name>
<comment type="catalytic activity">
    <reaction evidence="9">
        <text>L-threonyl-[protein] + ATP = O-phospho-L-threonyl-[protein] + ADP + H(+)</text>
        <dbReference type="Rhea" id="RHEA:46608"/>
        <dbReference type="Rhea" id="RHEA-COMP:11060"/>
        <dbReference type="Rhea" id="RHEA-COMP:11605"/>
        <dbReference type="ChEBI" id="CHEBI:15378"/>
        <dbReference type="ChEBI" id="CHEBI:30013"/>
        <dbReference type="ChEBI" id="CHEBI:30616"/>
        <dbReference type="ChEBI" id="CHEBI:61977"/>
        <dbReference type="ChEBI" id="CHEBI:456216"/>
        <dbReference type="EC" id="2.7.12.1"/>
    </reaction>
</comment>
<reference evidence="13" key="1">
    <citation type="submission" date="2016-10" db="EMBL/GenBank/DDBJ databases">
        <authorList>
            <person name="Benchimol M."/>
            <person name="Almeida L.G."/>
            <person name="Vasconcelos A.T."/>
            <person name="Perreira-Neves A."/>
            <person name="Rosa I.A."/>
            <person name="Tasca T."/>
            <person name="Bogo M.R."/>
            <person name="de Souza W."/>
        </authorList>
    </citation>
    <scope>NUCLEOTIDE SEQUENCE [LARGE SCALE GENOMIC DNA]</scope>
    <source>
        <strain evidence="13">K</strain>
    </source>
</reference>
<comment type="catalytic activity">
    <reaction evidence="10">
        <text>L-tyrosyl-[protein] + ATP = O-phospho-L-tyrosyl-[protein] + ADP + H(+)</text>
        <dbReference type="Rhea" id="RHEA:10596"/>
        <dbReference type="Rhea" id="RHEA-COMP:10136"/>
        <dbReference type="Rhea" id="RHEA-COMP:20101"/>
        <dbReference type="ChEBI" id="CHEBI:15378"/>
        <dbReference type="ChEBI" id="CHEBI:30616"/>
        <dbReference type="ChEBI" id="CHEBI:46858"/>
        <dbReference type="ChEBI" id="CHEBI:61978"/>
        <dbReference type="ChEBI" id="CHEBI:456216"/>
        <dbReference type="EC" id="2.7.12.1"/>
    </reaction>
</comment>
<dbReference type="Gene3D" id="1.10.510.10">
    <property type="entry name" value="Transferase(Phosphotransferase) domain 1"/>
    <property type="match status" value="1"/>
</dbReference>
<comment type="catalytic activity">
    <reaction evidence="8">
        <text>L-seryl-[protein] + ATP = O-phospho-L-seryl-[protein] + ADP + H(+)</text>
        <dbReference type="Rhea" id="RHEA:17989"/>
        <dbReference type="Rhea" id="RHEA-COMP:9863"/>
        <dbReference type="Rhea" id="RHEA-COMP:11604"/>
        <dbReference type="ChEBI" id="CHEBI:15378"/>
        <dbReference type="ChEBI" id="CHEBI:29999"/>
        <dbReference type="ChEBI" id="CHEBI:30616"/>
        <dbReference type="ChEBI" id="CHEBI:83421"/>
        <dbReference type="ChEBI" id="CHEBI:456216"/>
        <dbReference type="EC" id="2.7.12.1"/>
    </reaction>
</comment>
<evidence type="ECO:0000313" key="13">
    <source>
        <dbReference type="EMBL" id="OHT05131.1"/>
    </source>
</evidence>
<comment type="similarity">
    <text evidence="1">Belongs to the protein kinase superfamily. CMGC Ser/Thr protein kinase family. MNB/DYRK subfamily.</text>
</comment>
<dbReference type="InterPro" id="IPR017441">
    <property type="entry name" value="Protein_kinase_ATP_BS"/>
</dbReference>